<dbReference type="Pfam" id="PF13424">
    <property type="entry name" value="TPR_12"/>
    <property type="match status" value="3"/>
</dbReference>
<dbReference type="SUPFAM" id="SSF48452">
    <property type="entry name" value="TPR-like"/>
    <property type="match status" value="2"/>
</dbReference>
<evidence type="ECO:0000256" key="3">
    <source>
        <dbReference type="PROSITE-ProRule" id="PRU00339"/>
    </source>
</evidence>
<feature type="repeat" description="TPR" evidence="3">
    <location>
        <begin position="1051"/>
        <end position="1084"/>
    </location>
</feature>
<dbReference type="PANTHER" id="PTHR45641:SF19">
    <property type="entry name" value="NEPHROCYSTIN-3"/>
    <property type="match status" value="1"/>
</dbReference>
<feature type="repeat" description="TPR" evidence="3">
    <location>
        <begin position="971"/>
        <end position="1004"/>
    </location>
</feature>
<dbReference type="InterPro" id="IPR024983">
    <property type="entry name" value="CHAT_dom"/>
</dbReference>
<name>A0ABT5CF55_9BACT</name>
<dbReference type="SMART" id="SM00028">
    <property type="entry name" value="TPR"/>
    <property type="match status" value="7"/>
</dbReference>
<dbReference type="Pfam" id="PF12770">
    <property type="entry name" value="CHAT"/>
    <property type="match status" value="1"/>
</dbReference>
<dbReference type="InterPro" id="IPR027417">
    <property type="entry name" value="P-loop_NTPase"/>
</dbReference>
<dbReference type="InterPro" id="IPR011990">
    <property type="entry name" value="TPR-like_helical_dom_sf"/>
</dbReference>
<dbReference type="SUPFAM" id="SSF52540">
    <property type="entry name" value="P-loop containing nucleoside triphosphate hydrolases"/>
    <property type="match status" value="1"/>
</dbReference>
<dbReference type="PANTHER" id="PTHR45641">
    <property type="entry name" value="TETRATRICOPEPTIDE REPEAT PROTEIN (AFU_ORTHOLOGUE AFUA_6G03870)"/>
    <property type="match status" value="1"/>
</dbReference>
<dbReference type="EMBL" id="JAQNDK010000006">
    <property type="protein sequence ID" value="MDC0685032.1"/>
    <property type="molecule type" value="Genomic_DNA"/>
</dbReference>
<keyword evidence="2 3" id="KW-0802">TPR repeat</keyword>
<proteinExistence type="predicted"/>
<dbReference type="PRINTS" id="PR00364">
    <property type="entry name" value="DISEASERSIST"/>
</dbReference>
<dbReference type="RefSeq" id="WP_272103149.1">
    <property type="nucleotide sequence ID" value="NZ_JAQNDK010000006.1"/>
</dbReference>
<feature type="domain" description="CHAT" evidence="4">
    <location>
        <begin position="83"/>
        <end position="359"/>
    </location>
</feature>
<dbReference type="Gene3D" id="1.25.40.10">
    <property type="entry name" value="Tetratricopeptide repeat domain"/>
    <property type="match status" value="2"/>
</dbReference>
<evidence type="ECO:0000256" key="2">
    <source>
        <dbReference type="ARBA" id="ARBA00022803"/>
    </source>
</evidence>
<dbReference type="Proteomes" id="UP001217485">
    <property type="component" value="Unassembled WGS sequence"/>
</dbReference>
<reference evidence="5 6" key="1">
    <citation type="submission" date="2023-01" db="EMBL/GenBank/DDBJ databases">
        <title>Minimal conservation of predation-associated metabolite biosynthetic gene clusters underscores biosynthetic potential of Myxococcota including descriptions for ten novel species: Archangium lansinium sp. nov., Myxococcus landrumus sp. nov., Nannocystis bai.</title>
        <authorList>
            <person name="Ahearne A."/>
            <person name="Stevens C."/>
            <person name="Dowd S."/>
        </authorList>
    </citation>
    <scope>NUCLEOTIDE SEQUENCE [LARGE SCALE GENOMIC DNA]</scope>
    <source>
        <strain evidence="5 6">WIWO2</strain>
    </source>
</reference>
<evidence type="ECO:0000313" key="5">
    <source>
        <dbReference type="EMBL" id="MDC0685032.1"/>
    </source>
</evidence>
<dbReference type="InterPro" id="IPR019734">
    <property type="entry name" value="TPR_rpt"/>
</dbReference>
<evidence type="ECO:0000313" key="6">
    <source>
        <dbReference type="Proteomes" id="UP001217485"/>
    </source>
</evidence>
<keyword evidence="6" id="KW-1185">Reference proteome</keyword>
<accession>A0ABT5CF55</accession>
<dbReference type="Gene3D" id="3.40.50.300">
    <property type="entry name" value="P-loop containing nucleotide triphosphate hydrolases"/>
    <property type="match status" value="1"/>
</dbReference>
<dbReference type="PROSITE" id="PS50005">
    <property type="entry name" value="TPR"/>
    <property type="match status" value="2"/>
</dbReference>
<organism evidence="5 6">
    <name type="scientific">Sorangium atrum</name>
    <dbReference type="NCBI Taxonomy" id="2995308"/>
    <lineage>
        <taxon>Bacteria</taxon>
        <taxon>Pseudomonadati</taxon>
        <taxon>Myxococcota</taxon>
        <taxon>Polyangia</taxon>
        <taxon>Polyangiales</taxon>
        <taxon>Polyangiaceae</taxon>
        <taxon>Sorangium</taxon>
    </lineage>
</organism>
<comment type="caution">
    <text evidence="5">The sequence shown here is derived from an EMBL/GenBank/DDBJ whole genome shotgun (WGS) entry which is preliminary data.</text>
</comment>
<gene>
    <name evidence="5" type="ORF">POL72_45375</name>
</gene>
<keyword evidence="1" id="KW-0677">Repeat</keyword>
<evidence type="ECO:0000256" key="1">
    <source>
        <dbReference type="ARBA" id="ARBA00022737"/>
    </source>
</evidence>
<evidence type="ECO:0000259" key="4">
    <source>
        <dbReference type="Pfam" id="PF12770"/>
    </source>
</evidence>
<protein>
    <submittedName>
        <fullName evidence="5">Tetratricopeptide repeat protein</fullName>
    </submittedName>
</protein>
<sequence>MATLCIRHVAASDPPQFEVAQPAGRSAQPVAVVSPAGFPVEGRPNSDLLGELQWYLEGFLDYPFSPETEHAERVLAALRAWGQQAFQALFARADAGGMLAAASGGRYHELLLQIWSDDPKVLAWPWEALRDLQGRALSPACRIERRLNWAQDPPPVPAELPREGVNILLVIARPYEADVRFRSIARPLVELIEKQGLPARVHVLRPPTLDRLREHLRERPNHYHVVHFDGHGSYGPREAPTGPHTYGAPEGRLIFEDDHGKQAPVTAEVLSNLLQEHHVPAMVLNACQSAKLDEKAEHRFASVATALINAGTRSVVAMSYSLYVSGAEQFLPAFYRRLFETGTFVEAARAGRQQMFSARGRVCACGRFDLEDWLVPVVYQQDTEALAFAAAAQPPASAPRRLPEEAIERENPYGFIGRDGALLELERALRRPAPAIVIHGLGGVGKTTLARGLVAWLNATEGLGDDECRWLSFHDIRSAEYVFNQLGGPVLGDAFLALRDMEQKIEALVRFYKKHRFLLVWDNFEVVAGSPESPTTSTMSEGDRQHLRSFLQRLRGAPTKVLITSRSEEAWLGPEQRRKISIGGLHGEERWAYCEAILADLGISVDRTDKDLVALMDLLGGHPLAMRAILPRLEGARAGEIAKALRSNLAALGEGGDEALKKLHATLRFVEAGLPEDLRPLLFPLGLHERYVDGDYLAAMALRVDVAWTRERIDMFLGTLVHAGLLRDVGQAAYEMHPALTGFLRSGAASTMADPSRDGWRRAFVEVMGRLADALAPLELHEQRVTFHVHSVNFYSALVEAERLGTIADQAALTQSLAAYARNARSFAEAEQLFQRLAELHRDSGHSAGEAVAYHQLGMVAQERRDFAAAEGWYRKSLAIFEKLGDEHGAAGTYHQLGTIAEEHRDFAAAEGWYRKSLAIFEKHGNEHGAAGTYHHLGIVAQERRDFAAAEGWYRKSLAIKEKHGDEHRAASTYHQLGIVAEERRDFAAAEGWYRKSLAIKEKHDNEHHAASTCHHLGMVAEERRDFAAAEGWYRKSLAIFEKHGDEHGAASTYHHLGIVAQERRDFAAAEGWYRKSLAIEEKQGNEHGAASTYGQLGIIAGLQSSFQEAGRWLIRSIQTFAMCHDPENAGKALSIFRRIYDRAPATEQATLKQIWEASGLGELPPPPDPSS</sequence>